<dbReference type="RefSeq" id="WP_167079698.1">
    <property type="nucleotide sequence ID" value="NZ_BAAADC010000001.1"/>
</dbReference>
<name>A0A846MU38_9PROT</name>
<dbReference type="PANTHER" id="PTHR43685:SF11">
    <property type="entry name" value="GLYCOSYLTRANSFERASE TAGX-RELATED"/>
    <property type="match status" value="1"/>
</dbReference>
<dbReference type="GO" id="GO:0016740">
    <property type="term" value="F:transferase activity"/>
    <property type="evidence" value="ECO:0007669"/>
    <property type="project" value="UniProtKB-KW"/>
</dbReference>
<protein>
    <submittedName>
        <fullName evidence="2">Glycosyltransferase involved in cell wall biosynthesis</fullName>
    </submittedName>
</protein>
<dbReference type="InterPro" id="IPR029044">
    <property type="entry name" value="Nucleotide-diphossugar_trans"/>
</dbReference>
<organism evidence="2 3">
    <name type="scientific">Rhizomicrobium palustre</name>
    <dbReference type="NCBI Taxonomy" id="189966"/>
    <lineage>
        <taxon>Bacteria</taxon>
        <taxon>Pseudomonadati</taxon>
        <taxon>Pseudomonadota</taxon>
        <taxon>Alphaproteobacteria</taxon>
        <taxon>Micropepsales</taxon>
        <taxon>Micropepsaceae</taxon>
        <taxon>Rhizomicrobium</taxon>
    </lineage>
</organism>
<keyword evidence="3" id="KW-1185">Reference proteome</keyword>
<evidence type="ECO:0000259" key="1">
    <source>
        <dbReference type="Pfam" id="PF00535"/>
    </source>
</evidence>
<dbReference type="Pfam" id="PF00535">
    <property type="entry name" value="Glycos_transf_2"/>
    <property type="match status" value="1"/>
</dbReference>
<gene>
    <name evidence="2" type="ORF">FHS83_000039</name>
</gene>
<sequence length="290" mass="31850">MPRISVVIPAYNAAATLRRALESVFRQTVPLTEIIVVDDASRDAVSLGNGVRVLRHDRQMGAAAARNTGIRAAVGDWIAFLDADDEWLPQKLERQCALCVPGTSLVFCASEEFASDGSSMGDTFRGRPTHEGVDAWKALLQQNFVSTPTVLAPRELLLKLGGFDERLRVGEDQDLWVRLARAGRLSYVAQSLARIHVQPASLSAYRAEDHARYVLPMIMRHVKAFGAELSDAERRAILGERLGNAGRIALCHGALITGSRYLLRAALLGHRPLRNLAAIVKTPLFHRQMA</sequence>
<dbReference type="InterPro" id="IPR001173">
    <property type="entry name" value="Glyco_trans_2-like"/>
</dbReference>
<comment type="caution">
    <text evidence="2">The sequence shown here is derived from an EMBL/GenBank/DDBJ whole genome shotgun (WGS) entry which is preliminary data.</text>
</comment>
<evidence type="ECO:0000313" key="3">
    <source>
        <dbReference type="Proteomes" id="UP000570514"/>
    </source>
</evidence>
<dbReference type="CDD" id="cd00761">
    <property type="entry name" value="Glyco_tranf_GTA_type"/>
    <property type="match status" value="1"/>
</dbReference>
<feature type="domain" description="Glycosyltransferase 2-like" evidence="1">
    <location>
        <begin position="5"/>
        <end position="98"/>
    </location>
</feature>
<dbReference type="SUPFAM" id="SSF53448">
    <property type="entry name" value="Nucleotide-diphospho-sugar transferases"/>
    <property type="match status" value="1"/>
</dbReference>
<accession>A0A846MU38</accession>
<keyword evidence="2" id="KW-0808">Transferase</keyword>
<dbReference type="EMBL" id="JAASRM010000001">
    <property type="protein sequence ID" value="NIK86721.1"/>
    <property type="molecule type" value="Genomic_DNA"/>
</dbReference>
<dbReference type="AlphaFoldDB" id="A0A846MU38"/>
<evidence type="ECO:0000313" key="2">
    <source>
        <dbReference type="EMBL" id="NIK86721.1"/>
    </source>
</evidence>
<proteinExistence type="predicted"/>
<dbReference type="PANTHER" id="PTHR43685">
    <property type="entry name" value="GLYCOSYLTRANSFERASE"/>
    <property type="match status" value="1"/>
</dbReference>
<dbReference type="InterPro" id="IPR050834">
    <property type="entry name" value="Glycosyltransf_2"/>
</dbReference>
<dbReference type="Gene3D" id="3.90.550.10">
    <property type="entry name" value="Spore Coat Polysaccharide Biosynthesis Protein SpsA, Chain A"/>
    <property type="match status" value="1"/>
</dbReference>
<reference evidence="2 3" key="1">
    <citation type="submission" date="2020-03" db="EMBL/GenBank/DDBJ databases">
        <title>Genomic Encyclopedia of Type Strains, Phase IV (KMG-IV): sequencing the most valuable type-strain genomes for metagenomic binning, comparative biology and taxonomic classification.</title>
        <authorList>
            <person name="Goeker M."/>
        </authorList>
    </citation>
    <scope>NUCLEOTIDE SEQUENCE [LARGE SCALE GENOMIC DNA]</scope>
    <source>
        <strain evidence="2 3">DSM 19867</strain>
    </source>
</reference>
<dbReference type="Proteomes" id="UP000570514">
    <property type="component" value="Unassembled WGS sequence"/>
</dbReference>